<sequence>MVFLVDDSSEDEKGNPKPVVRQRGKPYIESANGRVILEVGQMFNNLHHFRLILREYVVQEGFQLKMITNNKDMYTAECAYEGCSWRIHASPAAGKSAFMIKT</sequence>
<dbReference type="AlphaFoldDB" id="A0AA39VU79"/>
<dbReference type="InterPro" id="IPR004332">
    <property type="entry name" value="Transposase_MuDR"/>
</dbReference>
<name>A0AA39VU79_ACESA</name>
<accession>A0AA39VU79</accession>
<dbReference type="Pfam" id="PF03108">
    <property type="entry name" value="DBD_Tnp_Mut"/>
    <property type="match status" value="1"/>
</dbReference>
<dbReference type="EMBL" id="JAUESC010000003">
    <property type="protein sequence ID" value="KAK0599004.1"/>
    <property type="molecule type" value="Genomic_DNA"/>
</dbReference>
<proteinExistence type="predicted"/>
<comment type="caution">
    <text evidence="3">The sequence shown here is derived from an EMBL/GenBank/DDBJ whole genome shotgun (WGS) entry which is preliminary data.</text>
</comment>
<feature type="region of interest" description="Disordered" evidence="1">
    <location>
        <begin position="1"/>
        <end position="21"/>
    </location>
</feature>
<evidence type="ECO:0000313" key="3">
    <source>
        <dbReference type="EMBL" id="KAK0599004.1"/>
    </source>
</evidence>
<organism evidence="3 4">
    <name type="scientific">Acer saccharum</name>
    <name type="common">Sugar maple</name>
    <dbReference type="NCBI Taxonomy" id="4024"/>
    <lineage>
        <taxon>Eukaryota</taxon>
        <taxon>Viridiplantae</taxon>
        <taxon>Streptophyta</taxon>
        <taxon>Embryophyta</taxon>
        <taxon>Tracheophyta</taxon>
        <taxon>Spermatophyta</taxon>
        <taxon>Magnoliopsida</taxon>
        <taxon>eudicotyledons</taxon>
        <taxon>Gunneridae</taxon>
        <taxon>Pentapetalae</taxon>
        <taxon>rosids</taxon>
        <taxon>malvids</taxon>
        <taxon>Sapindales</taxon>
        <taxon>Sapindaceae</taxon>
        <taxon>Hippocastanoideae</taxon>
        <taxon>Acereae</taxon>
        <taxon>Acer</taxon>
    </lineage>
</organism>
<dbReference type="Proteomes" id="UP001168877">
    <property type="component" value="Unassembled WGS sequence"/>
</dbReference>
<keyword evidence="4" id="KW-1185">Reference proteome</keyword>
<evidence type="ECO:0000259" key="2">
    <source>
        <dbReference type="Pfam" id="PF03108"/>
    </source>
</evidence>
<reference evidence="3" key="1">
    <citation type="journal article" date="2022" name="Plant J.">
        <title>Strategies of tolerance reflected in two North American maple genomes.</title>
        <authorList>
            <person name="McEvoy S.L."/>
            <person name="Sezen U.U."/>
            <person name="Trouern-Trend A."/>
            <person name="McMahon S.M."/>
            <person name="Schaberg P.G."/>
            <person name="Yang J."/>
            <person name="Wegrzyn J.L."/>
            <person name="Swenson N.G."/>
        </authorList>
    </citation>
    <scope>NUCLEOTIDE SEQUENCE</scope>
    <source>
        <strain evidence="3">NS2018</strain>
    </source>
</reference>
<protein>
    <recommendedName>
        <fullName evidence="2">Transposase MuDR plant domain-containing protein</fullName>
    </recommendedName>
</protein>
<evidence type="ECO:0000313" key="4">
    <source>
        <dbReference type="Proteomes" id="UP001168877"/>
    </source>
</evidence>
<evidence type="ECO:0000256" key="1">
    <source>
        <dbReference type="SAM" id="MobiDB-lite"/>
    </source>
</evidence>
<reference evidence="3" key="2">
    <citation type="submission" date="2023-06" db="EMBL/GenBank/DDBJ databases">
        <authorList>
            <person name="Swenson N.G."/>
            <person name="Wegrzyn J.L."/>
            <person name="Mcevoy S.L."/>
        </authorList>
    </citation>
    <scope>NUCLEOTIDE SEQUENCE</scope>
    <source>
        <strain evidence="3">NS2018</strain>
        <tissue evidence="3">Leaf</tissue>
    </source>
</reference>
<feature type="domain" description="Transposase MuDR plant" evidence="2">
    <location>
        <begin position="35"/>
        <end position="100"/>
    </location>
</feature>
<gene>
    <name evidence="3" type="ORF">LWI29_001435</name>
</gene>